<feature type="signal peptide" evidence="6">
    <location>
        <begin position="1"/>
        <end position="23"/>
    </location>
</feature>
<dbReference type="Proteomes" id="UP000549394">
    <property type="component" value="Unassembled WGS sequence"/>
</dbReference>
<dbReference type="SMART" id="SM00369">
    <property type="entry name" value="LRR_TYP"/>
    <property type="match status" value="7"/>
</dbReference>
<feature type="chain" id="PRO_5029862756" evidence="6">
    <location>
        <begin position="24"/>
        <end position="659"/>
    </location>
</feature>
<dbReference type="SUPFAM" id="SSF49265">
    <property type="entry name" value="Fibronectin type III"/>
    <property type="match status" value="1"/>
</dbReference>
<dbReference type="InterPro" id="IPR032675">
    <property type="entry name" value="LRR_dom_sf"/>
</dbReference>
<dbReference type="SMART" id="SM00409">
    <property type="entry name" value="IG"/>
    <property type="match status" value="1"/>
</dbReference>
<evidence type="ECO:0000256" key="3">
    <source>
        <dbReference type="ARBA" id="ARBA00022737"/>
    </source>
</evidence>
<dbReference type="PANTHER" id="PTHR45617">
    <property type="entry name" value="LEUCINE RICH REPEAT FAMILY PROTEIN"/>
    <property type="match status" value="1"/>
</dbReference>
<dbReference type="EMBL" id="CAJFCJ010000007">
    <property type="protein sequence ID" value="CAD5116819.1"/>
    <property type="molecule type" value="Genomic_DNA"/>
</dbReference>
<dbReference type="SMART" id="SM00365">
    <property type="entry name" value="LRR_SD22"/>
    <property type="match status" value="5"/>
</dbReference>
<gene>
    <name evidence="9" type="ORF">DGYR_LOCUS5410</name>
</gene>
<dbReference type="InterPro" id="IPR003591">
    <property type="entry name" value="Leu-rich_rpt_typical-subtyp"/>
</dbReference>
<dbReference type="InterPro" id="IPR036116">
    <property type="entry name" value="FN3_sf"/>
</dbReference>
<dbReference type="InterPro" id="IPR026906">
    <property type="entry name" value="LRR_5"/>
</dbReference>
<proteinExistence type="predicted"/>
<feature type="domain" description="Fibronectin type-III" evidence="8">
    <location>
        <begin position="460"/>
        <end position="551"/>
    </location>
</feature>
<comment type="caution">
    <text evidence="9">The sequence shown here is derived from an EMBL/GenBank/DDBJ whole genome shotgun (WGS) entry which is preliminary data.</text>
</comment>
<dbReference type="Pfam" id="PF00041">
    <property type="entry name" value="fn3"/>
    <property type="match status" value="1"/>
</dbReference>
<feature type="transmembrane region" description="Helical" evidence="5">
    <location>
        <begin position="569"/>
        <end position="592"/>
    </location>
</feature>
<keyword evidence="5" id="KW-0812">Transmembrane</keyword>
<dbReference type="InterPro" id="IPR003598">
    <property type="entry name" value="Ig_sub2"/>
</dbReference>
<evidence type="ECO:0000256" key="4">
    <source>
        <dbReference type="ARBA" id="ARBA00023157"/>
    </source>
</evidence>
<dbReference type="Pfam" id="PF13855">
    <property type="entry name" value="LRR_8"/>
    <property type="match status" value="2"/>
</dbReference>
<feature type="domain" description="Ig-like" evidence="7">
    <location>
        <begin position="383"/>
        <end position="458"/>
    </location>
</feature>
<evidence type="ECO:0000256" key="6">
    <source>
        <dbReference type="SAM" id="SignalP"/>
    </source>
</evidence>
<dbReference type="InterPro" id="IPR001611">
    <property type="entry name" value="Leu-rich_rpt"/>
</dbReference>
<keyword evidence="10" id="KW-1185">Reference proteome</keyword>
<dbReference type="InterPro" id="IPR003599">
    <property type="entry name" value="Ig_sub"/>
</dbReference>
<dbReference type="Gene3D" id="2.60.40.10">
    <property type="entry name" value="Immunoglobulins"/>
    <property type="match status" value="2"/>
</dbReference>
<evidence type="ECO:0000259" key="7">
    <source>
        <dbReference type="PROSITE" id="PS50835"/>
    </source>
</evidence>
<accession>A0A7I8VKK8</accession>
<dbReference type="PROSITE" id="PS51450">
    <property type="entry name" value="LRR"/>
    <property type="match status" value="4"/>
</dbReference>
<dbReference type="Pfam" id="PF13927">
    <property type="entry name" value="Ig_3"/>
    <property type="match status" value="1"/>
</dbReference>
<sequence length="659" mass="74936">MKLLKRNLKNLFFLIFHFTLSLPCPEMCSCKLVNSTTCLESGNFVVDCSDGELSDQIKGLGDANALDLSRNHFELRQVLELVREMNNLNKLTARWNHIHTLDGAYLPVSLRCLSFSNNIIESIRKGFFNHLKNLQSLDISRNRIEILNDDIFIGLIDLKYLDLSGNLIFDVSNWIGSLTELRTLVLSRNDITVIEDYTFQHLHLLEKIDLSLNRLNHIHSKAFLNLHSLKLLNLSHNHLERVPYALKLLKLESLDLSHNSIRIVHEDDFCFSITNELILKGNKLILIDSQSFCQLHAQILDFSHNSQLVYIDRNAWINATSLTTFNLIGSKLTALEDNLLNSAPNLKEIYIDNDILNCDCGVNKLINFINTTNCIDAPSTCKPRIISHLLPNRLVVDLGGSVKLFCRAVGDPHPNIAWNGKLPIIGRNLEIDFLEKKHQGNYNCTAKNVYGQDSATVTIIVRNLHAKVLIMKVTSHSVTVGWRANSSSYERSYEILYRRHKEHNTSSYSSVELQPYMREYTISKLSPRTKYEFCMAAKHGSDLIPLHCKKVATRAVSYERLGILSARNYVITGAIGCIITLTAAFCGLGILVRKFNKKKRLQDNLYAANEHSSQTFLAQMDAMMCDDVTTPITFENRIAQFFEENEEDSDIYQTANTPT</sequence>
<evidence type="ECO:0000256" key="1">
    <source>
        <dbReference type="ARBA" id="ARBA00022614"/>
    </source>
</evidence>
<dbReference type="OrthoDB" id="676979at2759"/>
<keyword evidence="2 6" id="KW-0732">Signal</keyword>
<dbReference type="SMART" id="SM00408">
    <property type="entry name" value="IGc2"/>
    <property type="match status" value="1"/>
</dbReference>
<keyword evidence="4" id="KW-1015">Disulfide bond</keyword>
<dbReference type="InterPro" id="IPR036179">
    <property type="entry name" value="Ig-like_dom_sf"/>
</dbReference>
<evidence type="ECO:0000313" key="10">
    <source>
        <dbReference type="Proteomes" id="UP000549394"/>
    </source>
</evidence>
<keyword evidence="5" id="KW-1133">Transmembrane helix</keyword>
<dbReference type="SUPFAM" id="SSF48726">
    <property type="entry name" value="Immunoglobulin"/>
    <property type="match status" value="1"/>
</dbReference>
<dbReference type="PROSITE" id="PS50853">
    <property type="entry name" value="FN3"/>
    <property type="match status" value="1"/>
</dbReference>
<keyword evidence="5" id="KW-0472">Membrane</keyword>
<organism evidence="9 10">
    <name type="scientific">Dimorphilus gyrociliatus</name>
    <dbReference type="NCBI Taxonomy" id="2664684"/>
    <lineage>
        <taxon>Eukaryota</taxon>
        <taxon>Metazoa</taxon>
        <taxon>Spiralia</taxon>
        <taxon>Lophotrochozoa</taxon>
        <taxon>Annelida</taxon>
        <taxon>Polychaeta</taxon>
        <taxon>Polychaeta incertae sedis</taxon>
        <taxon>Dinophilidae</taxon>
        <taxon>Dimorphilus</taxon>
    </lineage>
</organism>
<evidence type="ECO:0000259" key="8">
    <source>
        <dbReference type="PROSITE" id="PS50853"/>
    </source>
</evidence>
<dbReference type="Gene3D" id="3.80.10.10">
    <property type="entry name" value="Ribonuclease Inhibitor"/>
    <property type="match status" value="4"/>
</dbReference>
<dbReference type="SUPFAM" id="SSF52058">
    <property type="entry name" value="L domain-like"/>
    <property type="match status" value="1"/>
</dbReference>
<dbReference type="InterPro" id="IPR007110">
    <property type="entry name" value="Ig-like_dom"/>
</dbReference>
<dbReference type="InterPro" id="IPR013783">
    <property type="entry name" value="Ig-like_fold"/>
</dbReference>
<dbReference type="AlphaFoldDB" id="A0A7I8VKK8"/>
<dbReference type="PANTHER" id="PTHR45617:SF181">
    <property type="entry name" value="LP04042P"/>
    <property type="match status" value="1"/>
</dbReference>
<name>A0A7I8VKK8_9ANNE</name>
<dbReference type="Pfam" id="PF13306">
    <property type="entry name" value="LRR_5"/>
    <property type="match status" value="1"/>
</dbReference>
<dbReference type="PROSITE" id="PS50835">
    <property type="entry name" value="IG_LIKE"/>
    <property type="match status" value="1"/>
</dbReference>
<dbReference type="InterPro" id="IPR003961">
    <property type="entry name" value="FN3_dom"/>
</dbReference>
<keyword evidence="3" id="KW-0677">Repeat</keyword>
<evidence type="ECO:0000256" key="5">
    <source>
        <dbReference type="SAM" id="Phobius"/>
    </source>
</evidence>
<keyword evidence="1" id="KW-0433">Leucine-rich repeat</keyword>
<evidence type="ECO:0000313" key="9">
    <source>
        <dbReference type="EMBL" id="CAD5116819.1"/>
    </source>
</evidence>
<protein>
    <submittedName>
        <fullName evidence="9">DgyrCDS5665</fullName>
    </submittedName>
</protein>
<dbReference type="CDD" id="cd00063">
    <property type="entry name" value="FN3"/>
    <property type="match status" value="1"/>
</dbReference>
<evidence type="ECO:0000256" key="2">
    <source>
        <dbReference type="ARBA" id="ARBA00022729"/>
    </source>
</evidence>
<reference evidence="9 10" key="1">
    <citation type="submission" date="2020-08" db="EMBL/GenBank/DDBJ databases">
        <authorList>
            <person name="Hejnol A."/>
        </authorList>
    </citation>
    <scope>NUCLEOTIDE SEQUENCE [LARGE SCALE GENOMIC DNA]</scope>
</reference>